<dbReference type="InterPro" id="IPR009006">
    <property type="entry name" value="Ala_racemase/Decarboxylase_C"/>
</dbReference>
<comment type="cofactor">
    <cofactor evidence="2 5 6">
        <name>pyridoxal 5'-phosphate</name>
        <dbReference type="ChEBI" id="CHEBI:597326"/>
    </cofactor>
</comment>
<feature type="binding site" evidence="5 7">
    <location>
        <position position="309"/>
    </location>
    <ligand>
        <name>substrate</name>
    </ligand>
</feature>
<dbReference type="STRING" id="1714355.BTO28_10345"/>
<dbReference type="SUPFAM" id="SSF51419">
    <property type="entry name" value="PLP-binding barrel"/>
    <property type="match status" value="1"/>
</dbReference>
<dbReference type="InterPro" id="IPR000821">
    <property type="entry name" value="Ala_racemase"/>
</dbReference>
<keyword evidence="3 5" id="KW-0663">Pyridoxal phosphate</keyword>
<evidence type="ECO:0000256" key="5">
    <source>
        <dbReference type="HAMAP-Rule" id="MF_01201"/>
    </source>
</evidence>
<dbReference type="OrthoDB" id="9813814at2"/>
<dbReference type="PRINTS" id="PR00992">
    <property type="entry name" value="ALARACEMASE"/>
</dbReference>
<dbReference type="PANTHER" id="PTHR30511:SF0">
    <property type="entry name" value="ALANINE RACEMASE, CATABOLIC-RELATED"/>
    <property type="match status" value="1"/>
</dbReference>
<dbReference type="Proteomes" id="UP000188613">
    <property type="component" value="Unassembled WGS sequence"/>
</dbReference>
<evidence type="ECO:0000256" key="3">
    <source>
        <dbReference type="ARBA" id="ARBA00022898"/>
    </source>
</evidence>
<dbReference type="Gene3D" id="3.20.20.10">
    <property type="entry name" value="Alanine racemase"/>
    <property type="match status" value="1"/>
</dbReference>
<dbReference type="CDD" id="cd00430">
    <property type="entry name" value="PLPDE_III_AR"/>
    <property type="match status" value="1"/>
</dbReference>
<dbReference type="InterPro" id="IPR020622">
    <property type="entry name" value="Ala_racemase_pyridoxalP-BS"/>
</dbReference>
<dbReference type="EMBL" id="MSFI01000016">
    <property type="protein sequence ID" value="OMP66797.1"/>
    <property type="molecule type" value="Genomic_DNA"/>
</dbReference>
<proteinExistence type="inferred from homology"/>
<evidence type="ECO:0000256" key="7">
    <source>
        <dbReference type="PIRSR" id="PIRSR600821-52"/>
    </source>
</evidence>
<dbReference type="UniPathway" id="UPA00042">
    <property type="reaction ID" value="UER00497"/>
</dbReference>
<evidence type="ECO:0000256" key="6">
    <source>
        <dbReference type="PIRSR" id="PIRSR600821-50"/>
    </source>
</evidence>
<dbReference type="Pfam" id="PF01168">
    <property type="entry name" value="Ala_racemase_N"/>
    <property type="match status" value="1"/>
</dbReference>
<gene>
    <name evidence="9" type="ORF">BTO28_10345</name>
</gene>
<feature type="active site" description="Proton acceptor; specific for L-alanine" evidence="5">
    <location>
        <position position="262"/>
    </location>
</feature>
<dbReference type="EC" id="5.1.1.1" evidence="5"/>
<feature type="active site" description="Proton acceptor; specific for D-alanine" evidence="5">
    <location>
        <position position="38"/>
    </location>
</feature>
<dbReference type="AlphaFoldDB" id="A0A1V2A783"/>
<dbReference type="GO" id="GO:0008784">
    <property type="term" value="F:alanine racemase activity"/>
    <property type="evidence" value="ECO:0007669"/>
    <property type="project" value="UniProtKB-UniRule"/>
</dbReference>
<dbReference type="FunFam" id="3.20.20.10:FF:000002">
    <property type="entry name" value="Alanine racemase"/>
    <property type="match status" value="1"/>
</dbReference>
<comment type="pathway">
    <text evidence="5">Amino-acid biosynthesis; D-alanine biosynthesis; D-alanine from L-alanine: step 1/1.</text>
</comment>
<keyword evidence="4 5" id="KW-0413">Isomerase</keyword>
<dbReference type="SUPFAM" id="SSF50621">
    <property type="entry name" value="Alanine racemase C-terminal domain-like"/>
    <property type="match status" value="1"/>
</dbReference>
<dbReference type="SMART" id="SM01005">
    <property type="entry name" value="Ala_racemase_C"/>
    <property type="match status" value="1"/>
</dbReference>
<protein>
    <recommendedName>
        <fullName evidence="5">Alanine racemase</fullName>
        <ecNumber evidence="5">5.1.1.1</ecNumber>
    </recommendedName>
</protein>
<dbReference type="Gene3D" id="2.40.37.10">
    <property type="entry name" value="Lyase, Ornithine Decarboxylase, Chain A, domain 1"/>
    <property type="match status" value="1"/>
</dbReference>
<feature type="modified residue" description="N6-(pyridoxal phosphate)lysine" evidence="5 6">
    <location>
        <position position="38"/>
    </location>
</feature>
<dbReference type="InterPro" id="IPR011079">
    <property type="entry name" value="Ala_racemase_C"/>
</dbReference>
<dbReference type="NCBIfam" id="TIGR00492">
    <property type="entry name" value="alr"/>
    <property type="match status" value="1"/>
</dbReference>
<dbReference type="Pfam" id="PF00842">
    <property type="entry name" value="Ala_racemase_C"/>
    <property type="match status" value="1"/>
</dbReference>
<evidence type="ECO:0000259" key="8">
    <source>
        <dbReference type="SMART" id="SM01005"/>
    </source>
</evidence>
<dbReference type="GO" id="GO:0030170">
    <property type="term" value="F:pyridoxal phosphate binding"/>
    <property type="evidence" value="ECO:0007669"/>
    <property type="project" value="UniProtKB-UniRule"/>
</dbReference>
<dbReference type="HAMAP" id="MF_01201">
    <property type="entry name" value="Ala_racemase"/>
    <property type="match status" value="1"/>
</dbReference>
<comment type="catalytic activity">
    <reaction evidence="1 5">
        <text>L-alanine = D-alanine</text>
        <dbReference type="Rhea" id="RHEA:20249"/>
        <dbReference type="ChEBI" id="CHEBI:57416"/>
        <dbReference type="ChEBI" id="CHEBI:57972"/>
        <dbReference type="EC" id="5.1.1.1"/>
    </reaction>
</comment>
<accession>A0A1V2A783</accession>
<feature type="binding site" evidence="5 7">
    <location>
        <position position="133"/>
    </location>
    <ligand>
        <name>substrate</name>
    </ligand>
</feature>
<dbReference type="PROSITE" id="PS00395">
    <property type="entry name" value="ALANINE_RACEMASE"/>
    <property type="match status" value="1"/>
</dbReference>
<evidence type="ECO:0000256" key="1">
    <source>
        <dbReference type="ARBA" id="ARBA00000316"/>
    </source>
</evidence>
<name>A0A1V2A783_9BACI</name>
<dbReference type="GO" id="GO:0030632">
    <property type="term" value="P:D-alanine biosynthetic process"/>
    <property type="evidence" value="ECO:0007669"/>
    <property type="project" value="UniProtKB-UniRule"/>
</dbReference>
<evidence type="ECO:0000256" key="2">
    <source>
        <dbReference type="ARBA" id="ARBA00001933"/>
    </source>
</evidence>
<dbReference type="InterPro" id="IPR029066">
    <property type="entry name" value="PLP-binding_barrel"/>
</dbReference>
<reference evidence="9 10" key="1">
    <citation type="submission" date="2016-12" db="EMBL/GenBank/DDBJ databases">
        <title>Domibacillus sp. SAB 38T whole genome sequencing.</title>
        <authorList>
            <person name="Verma A."/>
            <person name="Ojha A.K."/>
            <person name="Krishnamurthi S."/>
        </authorList>
    </citation>
    <scope>NUCLEOTIDE SEQUENCE [LARGE SCALE GENOMIC DNA]</scope>
    <source>
        <strain evidence="9 10">SAB 38</strain>
    </source>
</reference>
<evidence type="ECO:0000256" key="4">
    <source>
        <dbReference type="ARBA" id="ARBA00023235"/>
    </source>
</evidence>
<comment type="function">
    <text evidence="5">Catalyzes the interconversion of L-alanine and D-alanine. May also act on other amino acids.</text>
</comment>
<dbReference type="RefSeq" id="WP_076765975.1">
    <property type="nucleotide sequence ID" value="NZ_MSFI01000016.1"/>
</dbReference>
<comment type="caution">
    <text evidence="9">The sequence shown here is derived from an EMBL/GenBank/DDBJ whole genome shotgun (WGS) entry which is preliminary data.</text>
</comment>
<dbReference type="FunFam" id="2.40.37.10:FF:000006">
    <property type="entry name" value="Alanine racemase"/>
    <property type="match status" value="1"/>
</dbReference>
<sequence>MGYYRDTRAEINLDAIEWNVRQTIKFLQNSMHMFAVVKANAYGHGDVQVAKAALKAGANGLAVAFLDEALSLRKAGITAPILVLGASRPENAGIAASHNISLTVYDKEWLDHIQIESGQTLRVHIKCDTGMGRIGVKTVEELQSIIDELNGSPIYMFEGIFTHFATADEVDTAYFEQQLTTFQLLISSISEKPPYIHCANSAATLRFHGAGCNAVRLGISMYGLTPSPEIEPMLPFELKPAFSFHTKLIHVKQMKAGEKVSYGATYEASEGEWIGTIPVGYADGWIRKLSGQEVLIDGRRAPIVGRICMDQCMIRLPHEYSVGSEVTLIGSQGNEIVTMDEIAKKLDTINYEIPCIITARVPRVYREKGQIVNVTNPLL</sequence>
<dbReference type="InterPro" id="IPR001608">
    <property type="entry name" value="Ala_racemase_N"/>
</dbReference>
<dbReference type="GO" id="GO:0009252">
    <property type="term" value="P:peptidoglycan biosynthetic process"/>
    <property type="evidence" value="ECO:0007669"/>
    <property type="project" value="TreeGrafter"/>
</dbReference>
<evidence type="ECO:0000313" key="10">
    <source>
        <dbReference type="Proteomes" id="UP000188613"/>
    </source>
</evidence>
<feature type="domain" description="Alanine racemase C-terminal" evidence="8">
    <location>
        <begin position="241"/>
        <end position="366"/>
    </location>
</feature>
<dbReference type="GO" id="GO:0005829">
    <property type="term" value="C:cytosol"/>
    <property type="evidence" value="ECO:0007669"/>
    <property type="project" value="TreeGrafter"/>
</dbReference>
<comment type="similarity">
    <text evidence="5">Belongs to the alanine racemase family.</text>
</comment>
<keyword evidence="10" id="KW-1185">Reference proteome</keyword>
<organism evidence="9 10">
    <name type="scientific">Domibacillus epiphyticus</name>
    <dbReference type="NCBI Taxonomy" id="1714355"/>
    <lineage>
        <taxon>Bacteria</taxon>
        <taxon>Bacillati</taxon>
        <taxon>Bacillota</taxon>
        <taxon>Bacilli</taxon>
        <taxon>Bacillales</taxon>
        <taxon>Bacillaceae</taxon>
        <taxon>Domibacillus</taxon>
    </lineage>
</organism>
<dbReference type="PANTHER" id="PTHR30511">
    <property type="entry name" value="ALANINE RACEMASE"/>
    <property type="match status" value="1"/>
</dbReference>
<evidence type="ECO:0000313" key="9">
    <source>
        <dbReference type="EMBL" id="OMP66797.1"/>
    </source>
</evidence>